<sequence length="264" mass="29827">MKTSYIVFASTLALLLLVVGMPQLLGLIKLDKNDKPMDFMSEFWAEHFSKDRGSHDLANFHHIQLEGKAESVTMDVIKSKTGVAKVWVPSQKNLKFEVKNDTLYVKSLNRKNYKYISLEVTQPLQQVLFKDVNIHASFAEDLMNDMHIRVVEGSDFSLMPINRLEGDTALRVVPKVQISVSGKSRAFLANYHIGQIRANLQEGLLRYSHNLHVDTINVKLAGKSAVSSTQANEVNKVGLLRISGDKDYFRQDNIGQDVRLEINN</sequence>
<evidence type="ECO:0000313" key="2">
    <source>
        <dbReference type="Proteomes" id="UP001597418"/>
    </source>
</evidence>
<reference evidence="2" key="1">
    <citation type="journal article" date="2019" name="Int. J. Syst. Evol. Microbiol.">
        <title>The Global Catalogue of Microorganisms (GCM) 10K type strain sequencing project: providing services to taxonomists for standard genome sequencing and annotation.</title>
        <authorList>
            <consortium name="The Broad Institute Genomics Platform"/>
            <consortium name="The Broad Institute Genome Sequencing Center for Infectious Disease"/>
            <person name="Wu L."/>
            <person name="Ma J."/>
        </authorList>
    </citation>
    <scope>NUCLEOTIDE SEQUENCE [LARGE SCALE GENOMIC DNA]</scope>
    <source>
        <strain evidence="2">KCTC 42247</strain>
    </source>
</reference>
<accession>A0ABW5UB55</accession>
<organism evidence="1 2">
    <name type="scientific">Sphingobacterium populi</name>
    <dbReference type="NCBI Taxonomy" id="1812824"/>
    <lineage>
        <taxon>Bacteria</taxon>
        <taxon>Pseudomonadati</taxon>
        <taxon>Bacteroidota</taxon>
        <taxon>Sphingobacteriia</taxon>
        <taxon>Sphingobacteriales</taxon>
        <taxon>Sphingobacteriaceae</taxon>
        <taxon>Sphingobacterium</taxon>
    </lineage>
</organism>
<dbReference type="EMBL" id="JBHUMB010000006">
    <property type="protein sequence ID" value="MFD2743176.1"/>
    <property type="molecule type" value="Genomic_DNA"/>
</dbReference>
<dbReference type="Gene3D" id="2.160.20.120">
    <property type="match status" value="1"/>
</dbReference>
<keyword evidence="2" id="KW-1185">Reference proteome</keyword>
<protein>
    <recommendedName>
        <fullName evidence="3">Adhesin domain-containing protein</fullName>
    </recommendedName>
</protein>
<proteinExistence type="predicted"/>
<dbReference type="Proteomes" id="UP001597418">
    <property type="component" value="Unassembled WGS sequence"/>
</dbReference>
<evidence type="ECO:0000313" key="1">
    <source>
        <dbReference type="EMBL" id="MFD2743176.1"/>
    </source>
</evidence>
<gene>
    <name evidence="1" type="ORF">ACFSQ6_07180</name>
</gene>
<name>A0ABW5UB55_9SPHI</name>
<comment type="caution">
    <text evidence="1">The sequence shown here is derived from an EMBL/GenBank/DDBJ whole genome shotgun (WGS) entry which is preliminary data.</text>
</comment>
<dbReference type="RefSeq" id="WP_156472530.1">
    <property type="nucleotide sequence ID" value="NZ_JBHUMB010000006.1"/>
</dbReference>
<evidence type="ECO:0008006" key="3">
    <source>
        <dbReference type="Google" id="ProtNLM"/>
    </source>
</evidence>